<keyword evidence="1" id="KW-1133">Transmembrane helix</keyword>
<dbReference type="AlphaFoldDB" id="A0A4R0I8K2"/>
<dbReference type="Proteomes" id="UP000292695">
    <property type="component" value="Unassembled WGS sequence"/>
</dbReference>
<dbReference type="OrthoDB" id="5008026at2"/>
<evidence type="ECO:0000256" key="1">
    <source>
        <dbReference type="SAM" id="Phobius"/>
    </source>
</evidence>
<protein>
    <submittedName>
        <fullName evidence="2">Uncharacterized protein</fullName>
    </submittedName>
</protein>
<comment type="caution">
    <text evidence="2">The sequence shown here is derived from an EMBL/GenBank/DDBJ whole genome shotgun (WGS) entry which is preliminary data.</text>
</comment>
<keyword evidence="1" id="KW-0472">Membrane</keyword>
<feature type="transmembrane region" description="Helical" evidence="1">
    <location>
        <begin position="116"/>
        <end position="137"/>
    </location>
</feature>
<feature type="transmembrane region" description="Helical" evidence="1">
    <location>
        <begin position="92"/>
        <end position="110"/>
    </location>
</feature>
<dbReference type="RefSeq" id="WP_131293916.1">
    <property type="nucleotide sequence ID" value="NZ_SJKA01000012.1"/>
</dbReference>
<evidence type="ECO:0000313" key="2">
    <source>
        <dbReference type="EMBL" id="TCC28559.1"/>
    </source>
</evidence>
<organism evidence="2 3">
    <name type="scientific">Kribbella sindirgiensis</name>
    <dbReference type="NCBI Taxonomy" id="1124744"/>
    <lineage>
        <taxon>Bacteria</taxon>
        <taxon>Bacillati</taxon>
        <taxon>Actinomycetota</taxon>
        <taxon>Actinomycetes</taxon>
        <taxon>Propionibacteriales</taxon>
        <taxon>Kribbellaceae</taxon>
        <taxon>Kribbella</taxon>
    </lineage>
</organism>
<name>A0A4R0I8K2_9ACTN</name>
<sequence length="148" mass="15240">MQNSTNQHPAPQTQAPRRVPGRSRLAVVGVAALAALADWAILAPLAGLTLEARQGGTQHIGAIAVVVSTIFVAFAGWGLLSILERRTPRARNIWTVVATIVCVTSLGSPLTNGIGAGAKLGLASLHLVVGAIVILGLRRTALSAAERC</sequence>
<proteinExistence type="predicted"/>
<accession>A0A4R0I8K2</accession>
<feature type="transmembrane region" description="Helical" evidence="1">
    <location>
        <begin position="60"/>
        <end position="80"/>
    </location>
</feature>
<keyword evidence="1" id="KW-0812">Transmembrane</keyword>
<reference evidence="2 3" key="1">
    <citation type="submission" date="2019-02" db="EMBL/GenBank/DDBJ databases">
        <title>Kribbella capetownensis sp. nov. and Kribbella speibonae sp. nov., isolated from soil.</title>
        <authorList>
            <person name="Curtis S.M."/>
            <person name="Norton I."/>
            <person name="Everest G.J."/>
            <person name="Meyers P.R."/>
        </authorList>
    </citation>
    <scope>NUCLEOTIDE SEQUENCE [LARGE SCALE GENOMIC DNA]</scope>
    <source>
        <strain evidence="2 3">DSM 27082</strain>
    </source>
</reference>
<evidence type="ECO:0000313" key="3">
    <source>
        <dbReference type="Proteomes" id="UP000292695"/>
    </source>
</evidence>
<dbReference type="EMBL" id="SJKA01000012">
    <property type="protein sequence ID" value="TCC28559.1"/>
    <property type="molecule type" value="Genomic_DNA"/>
</dbReference>
<feature type="transmembrane region" description="Helical" evidence="1">
    <location>
        <begin position="25"/>
        <end position="48"/>
    </location>
</feature>
<gene>
    <name evidence="2" type="ORF">E0H50_30175</name>
</gene>
<keyword evidence="3" id="KW-1185">Reference proteome</keyword>
<dbReference type="InterPro" id="IPR045713">
    <property type="entry name" value="DUF6069"/>
</dbReference>
<dbReference type="Pfam" id="PF19545">
    <property type="entry name" value="DUF6069"/>
    <property type="match status" value="1"/>
</dbReference>